<evidence type="ECO:0000256" key="1">
    <source>
        <dbReference type="SAM" id="MobiDB-lite"/>
    </source>
</evidence>
<evidence type="ECO:0000313" key="3">
    <source>
        <dbReference type="Proteomes" id="UP000335636"/>
    </source>
</evidence>
<organism evidence="2 3">
    <name type="scientific">Marmota monax</name>
    <name type="common">Woodchuck</name>
    <dbReference type="NCBI Taxonomy" id="9995"/>
    <lineage>
        <taxon>Eukaryota</taxon>
        <taxon>Metazoa</taxon>
        <taxon>Chordata</taxon>
        <taxon>Craniata</taxon>
        <taxon>Vertebrata</taxon>
        <taxon>Euteleostomi</taxon>
        <taxon>Mammalia</taxon>
        <taxon>Eutheria</taxon>
        <taxon>Euarchontoglires</taxon>
        <taxon>Glires</taxon>
        <taxon>Rodentia</taxon>
        <taxon>Sciuromorpha</taxon>
        <taxon>Sciuridae</taxon>
        <taxon>Xerinae</taxon>
        <taxon>Marmotini</taxon>
        <taxon>Marmota</taxon>
    </lineage>
</organism>
<feature type="region of interest" description="Disordered" evidence="1">
    <location>
        <begin position="62"/>
        <end position="81"/>
    </location>
</feature>
<dbReference type="AlphaFoldDB" id="A0A5E4BE81"/>
<reference evidence="2" key="1">
    <citation type="submission" date="2019-04" db="EMBL/GenBank/DDBJ databases">
        <authorList>
            <person name="Alioto T."/>
            <person name="Alioto T."/>
        </authorList>
    </citation>
    <scope>NUCLEOTIDE SEQUENCE [LARGE SCALE GENOMIC DNA]</scope>
</reference>
<feature type="non-terminal residue" evidence="2">
    <location>
        <position position="1"/>
    </location>
</feature>
<dbReference type="Proteomes" id="UP000335636">
    <property type="component" value="Unassembled WGS sequence"/>
</dbReference>
<feature type="compositionally biased region" description="Basic residues" evidence="1">
    <location>
        <begin position="115"/>
        <end position="126"/>
    </location>
</feature>
<sequence>RGSGRGPTPDERLSSFSRPIVPNLSRRVVGSAVRQTHEISIRSDVHFPPSFIWGHRAEKWKDPSYPSLDPPGTSQSPSRRSFRIPVLHHHTPVIVHPGSYRLYTSPSVSNPSRTRASKGYRKTLQG</sequence>
<keyword evidence="3" id="KW-1185">Reference proteome</keyword>
<comment type="caution">
    <text evidence="2">The sequence shown here is derived from an EMBL/GenBank/DDBJ whole genome shotgun (WGS) entry which is preliminary data.</text>
</comment>
<name>A0A5E4BE81_MARMO</name>
<proteinExistence type="predicted"/>
<feature type="region of interest" description="Disordered" evidence="1">
    <location>
        <begin position="99"/>
        <end position="126"/>
    </location>
</feature>
<gene>
    <name evidence="2" type="ORF">MONAX_5E007037</name>
</gene>
<evidence type="ECO:0000313" key="2">
    <source>
        <dbReference type="EMBL" id="VTJ67655.1"/>
    </source>
</evidence>
<feature type="non-terminal residue" evidence="2">
    <location>
        <position position="126"/>
    </location>
</feature>
<dbReference type="EMBL" id="CABDUW010000392">
    <property type="protein sequence ID" value="VTJ67655.1"/>
    <property type="molecule type" value="Genomic_DNA"/>
</dbReference>
<accession>A0A5E4BE81</accession>
<protein>
    <submittedName>
        <fullName evidence="2">Uncharacterized protein</fullName>
    </submittedName>
</protein>
<feature type="compositionally biased region" description="Polar residues" evidence="1">
    <location>
        <begin position="102"/>
        <end position="114"/>
    </location>
</feature>